<dbReference type="Pfam" id="PF26639">
    <property type="entry name" value="Het-6_barrel"/>
    <property type="match status" value="1"/>
</dbReference>
<dbReference type="InterPro" id="IPR010730">
    <property type="entry name" value="HET"/>
</dbReference>
<proteinExistence type="predicted"/>
<feature type="compositionally biased region" description="Low complexity" evidence="1">
    <location>
        <begin position="679"/>
        <end position="697"/>
    </location>
</feature>
<reference evidence="3" key="1">
    <citation type="journal article" date="2021" name="Nat. Commun.">
        <title>Genetic determinants of endophytism in the Arabidopsis root mycobiome.</title>
        <authorList>
            <person name="Mesny F."/>
            <person name="Miyauchi S."/>
            <person name="Thiergart T."/>
            <person name="Pickel B."/>
            <person name="Atanasova L."/>
            <person name="Karlsson M."/>
            <person name="Huettel B."/>
            <person name="Barry K.W."/>
            <person name="Haridas S."/>
            <person name="Chen C."/>
            <person name="Bauer D."/>
            <person name="Andreopoulos W."/>
            <person name="Pangilinan J."/>
            <person name="LaButti K."/>
            <person name="Riley R."/>
            <person name="Lipzen A."/>
            <person name="Clum A."/>
            <person name="Drula E."/>
            <person name="Henrissat B."/>
            <person name="Kohler A."/>
            <person name="Grigoriev I.V."/>
            <person name="Martin F.M."/>
            <person name="Hacquard S."/>
        </authorList>
    </citation>
    <scope>NUCLEOTIDE SEQUENCE</scope>
    <source>
        <strain evidence="3">MPI-CAGE-CH-0230</strain>
    </source>
</reference>
<feature type="region of interest" description="Disordered" evidence="1">
    <location>
        <begin position="664"/>
        <end position="728"/>
    </location>
</feature>
<dbReference type="Proteomes" id="UP000756346">
    <property type="component" value="Unassembled WGS sequence"/>
</dbReference>
<feature type="compositionally biased region" description="Polar residues" evidence="1">
    <location>
        <begin position="559"/>
        <end position="572"/>
    </location>
</feature>
<dbReference type="GeneID" id="70191581"/>
<accession>A0A9P9BMT9</accession>
<dbReference type="RefSeq" id="XP_046009837.1">
    <property type="nucleotide sequence ID" value="XM_046162035.1"/>
</dbReference>
<feature type="domain" description="Heterokaryon incompatibility" evidence="2">
    <location>
        <begin position="80"/>
        <end position="244"/>
    </location>
</feature>
<comment type="caution">
    <text evidence="3">The sequence shown here is derived from an EMBL/GenBank/DDBJ whole genome shotgun (WGS) entry which is preliminary data.</text>
</comment>
<name>A0A9P9BMT9_9PEZI</name>
<dbReference type="InterPro" id="IPR052895">
    <property type="entry name" value="HetReg/Transcr_Mod"/>
</dbReference>
<dbReference type="OrthoDB" id="2157530at2759"/>
<dbReference type="PANTHER" id="PTHR24148">
    <property type="entry name" value="ANKYRIN REPEAT DOMAIN-CONTAINING PROTEIN 39 HOMOLOG-RELATED"/>
    <property type="match status" value="1"/>
</dbReference>
<sequence length="812" mass="90317">MSFLAIWIALVRNRAIWYWKRITSLVRTPLHLLLSPRYTYESVQKEDGTQIRLLHLSPGLGPLRMALKRVQLHDPQQARYEAISYAWGDSTLTESVYCDDRRLNIPASLYVALRQLRPADPGAAPRVLWADAICINQRDTDEKNHQVALMDQIYAKPTGVLIWLGADTEGLENVASAIEQMRSLLPAETYDAEELVEISQNYYSEMANLRTEGKIEQHFHTNDWATINKLLTRPWFDRKWIIQEVLMAPEDVPRTLISGDLELPWESLASLGYSMAAYGMTVSASGMSCLYGYPLTIGTFYADNARPLRSLFNAQIIKVIKRYLESGTLLDCIIATGLFASTDPRDQVYALLSLGSHNASFRADYHLKPAQVCLQFARSTLVEDQNLKCLGIAPHRNVTLPGVTVPDKRLPGLPSWVPDLTMPVHDDPLASYSIRAPLFRAGGDPRQPVHGYRVRVSDDGKVLHLRGRIVARIDDFATSLTRMPFPTDEDVAPKQGFVQRVRMRYRNWFWQCQALAFPVPPESPDGPPQDASSSVPAPPALQQDAEEQPKPPTWIPLTPAQSRQQAHYRSQPQSAKRSFALALLCGSVGMRDPVPLAVLDTFIEYMDFLTDLFTAPSTYVWRTEQPELRERLVRHGGLIEAALNGLSMGRKFCVATMMVPPGGGGGGAEAGASGDGKSEGNLSLSLTSSSSSTKTSSWTGDESREGGRQEGEEEEEVATADSARSGIRTRTSMRKWGMVRIGAEKGDVVCVVSGAEVPYVLRPVAAVDDTGEHRESRKPQRYTLVGDSYLADMMHGEVLEDSRFEEVEIDLV</sequence>
<evidence type="ECO:0000259" key="2">
    <source>
        <dbReference type="Pfam" id="PF06985"/>
    </source>
</evidence>
<organism evidence="3 4">
    <name type="scientific">Microdochium trichocladiopsis</name>
    <dbReference type="NCBI Taxonomy" id="1682393"/>
    <lineage>
        <taxon>Eukaryota</taxon>
        <taxon>Fungi</taxon>
        <taxon>Dikarya</taxon>
        <taxon>Ascomycota</taxon>
        <taxon>Pezizomycotina</taxon>
        <taxon>Sordariomycetes</taxon>
        <taxon>Xylariomycetidae</taxon>
        <taxon>Xylariales</taxon>
        <taxon>Microdochiaceae</taxon>
        <taxon>Microdochium</taxon>
    </lineage>
</organism>
<dbReference type="Pfam" id="PF06985">
    <property type="entry name" value="HET"/>
    <property type="match status" value="1"/>
</dbReference>
<dbReference type="EMBL" id="JAGTJQ010000008">
    <property type="protein sequence ID" value="KAH7026620.1"/>
    <property type="molecule type" value="Genomic_DNA"/>
</dbReference>
<dbReference type="PANTHER" id="PTHR24148:SF64">
    <property type="entry name" value="HETEROKARYON INCOMPATIBILITY DOMAIN-CONTAINING PROTEIN"/>
    <property type="match status" value="1"/>
</dbReference>
<keyword evidence="4" id="KW-1185">Reference proteome</keyword>
<protein>
    <submittedName>
        <fullName evidence="3">Heterokaryon incompatibility protein-domain-containing protein</fullName>
    </submittedName>
</protein>
<evidence type="ECO:0000256" key="1">
    <source>
        <dbReference type="SAM" id="MobiDB-lite"/>
    </source>
</evidence>
<evidence type="ECO:0000313" key="3">
    <source>
        <dbReference type="EMBL" id="KAH7026620.1"/>
    </source>
</evidence>
<dbReference type="AlphaFoldDB" id="A0A9P9BMT9"/>
<feature type="region of interest" description="Disordered" evidence="1">
    <location>
        <begin position="519"/>
        <end position="572"/>
    </location>
</feature>
<feature type="compositionally biased region" description="Basic and acidic residues" evidence="1">
    <location>
        <begin position="701"/>
        <end position="710"/>
    </location>
</feature>
<evidence type="ECO:0000313" key="4">
    <source>
        <dbReference type="Proteomes" id="UP000756346"/>
    </source>
</evidence>
<gene>
    <name evidence="3" type="ORF">B0I36DRAFT_415212</name>
</gene>